<protein>
    <submittedName>
        <fullName evidence="3">Uncharacterized protein LOC120275307</fullName>
    </submittedName>
</protein>
<organism evidence="2 3">
    <name type="scientific">Dioscorea cayennensis subsp. rotundata</name>
    <name type="common">White Guinea yam</name>
    <name type="synonym">Dioscorea rotundata</name>
    <dbReference type="NCBI Taxonomy" id="55577"/>
    <lineage>
        <taxon>Eukaryota</taxon>
        <taxon>Viridiplantae</taxon>
        <taxon>Streptophyta</taxon>
        <taxon>Embryophyta</taxon>
        <taxon>Tracheophyta</taxon>
        <taxon>Spermatophyta</taxon>
        <taxon>Magnoliopsida</taxon>
        <taxon>Liliopsida</taxon>
        <taxon>Dioscoreales</taxon>
        <taxon>Dioscoreaceae</taxon>
        <taxon>Dioscorea</taxon>
    </lineage>
</organism>
<dbReference type="GeneID" id="120275307"/>
<dbReference type="AlphaFoldDB" id="A0AB40CDW6"/>
<dbReference type="Proteomes" id="UP001515500">
    <property type="component" value="Chromosome 2"/>
</dbReference>
<keyword evidence="2" id="KW-1185">Reference proteome</keyword>
<feature type="region of interest" description="Disordered" evidence="1">
    <location>
        <begin position="39"/>
        <end position="88"/>
    </location>
</feature>
<reference evidence="3" key="1">
    <citation type="submission" date="2025-08" db="UniProtKB">
        <authorList>
            <consortium name="RefSeq"/>
        </authorList>
    </citation>
    <scope>IDENTIFICATION</scope>
</reference>
<evidence type="ECO:0000256" key="1">
    <source>
        <dbReference type="SAM" id="MobiDB-lite"/>
    </source>
</evidence>
<feature type="compositionally biased region" description="Low complexity" evidence="1">
    <location>
        <begin position="46"/>
        <end position="83"/>
    </location>
</feature>
<sequence>MLPSQKLLKEVVLCGLLPRLKVAALDLVQARHQTELSWRGSRSLDHGSSTLSLSSSSSSSPPTSSPLHTGSTGSPPTSSLSGTRRIRIETTKFTTEPPKCRRTWRYCTFQMSCSNRCQFLLTSSVTSFVLTFYVENKVIEHFMLVCMS</sequence>
<proteinExistence type="predicted"/>
<evidence type="ECO:0000313" key="3">
    <source>
        <dbReference type="RefSeq" id="XP_039137777.1"/>
    </source>
</evidence>
<name>A0AB40CDW6_DIOCR</name>
<gene>
    <name evidence="3" type="primary">LOC120275307</name>
</gene>
<evidence type="ECO:0000313" key="2">
    <source>
        <dbReference type="Proteomes" id="UP001515500"/>
    </source>
</evidence>
<accession>A0AB40CDW6</accession>
<dbReference type="RefSeq" id="XP_039137777.1">
    <property type="nucleotide sequence ID" value="XM_039281843.1"/>
</dbReference>